<feature type="signal peptide" evidence="2">
    <location>
        <begin position="1"/>
        <end position="21"/>
    </location>
</feature>
<dbReference type="Proteomes" id="UP001168524">
    <property type="component" value="Unassembled WGS sequence"/>
</dbReference>
<organism evidence="3 4">
    <name type="scientific">Acinetobacter thutiue</name>
    <dbReference type="NCBI Taxonomy" id="2998078"/>
    <lineage>
        <taxon>Bacteria</taxon>
        <taxon>Pseudomonadati</taxon>
        <taxon>Pseudomonadota</taxon>
        <taxon>Gammaproteobacteria</taxon>
        <taxon>Moraxellales</taxon>
        <taxon>Moraxellaceae</taxon>
        <taxon>Acinetobacter</taxon>
    </lineage>
</organism>
<keyword evidence="2" id="KW-0732">Signal</keyword>
<evidence type="ECO:0000256" key="1">
    <source>
        <dbReference type="SAM" id="MobiDB-lite"/>
    </source>
</evidence>
<keyword evidence="4" id="KW-1185">Reference proteome</keyword>
<evidence type="ECO:0000313" key="3">
    <source>
        <dbReference type="EMBL" id="MDN0014755.1"/>
    </source>
</evidence>
<comment type="caution">
    <text evidence="3">The sequence shown here is derived from an EMBL/GenBank/DDBJ whole genome shotgun (WGS) entry which is preliminary data.</text>
</comment>
<dbReference type="RefSeq" id="WP_267980996.1">
    <property type="nucleotide sequence ID" value="NZ_JAPQKF010000004.1"/>
</dbReference>
<dbReference type="EMBL" id="JAUDZE010000004">
    <property type="protein sequence ID" value="MDN0014755.1"/>
    <property type="molecule type" value="Genomic_DNA"/>
</dbReference>
<accession>A0ABT7WQ01</accession>
<sequence>MKYTILSILVGSLLLAGCGGSDNNSNSSPKGNGGEGTPSTPKETVNWNDQETVNGLVGSAVSVLMPMGFTDGLITGTDDAFDNDNVQCKSGTITKTANKITFNDCKGLFGDDVTVSGTVNKTATGNKYTYQYDKLIIDDGEKSTINGIVTAEGDDFNSTVTINNFKVSSIEIDEKKQKRTVEYLLNNYKFESKDMGNDAFSIKMSGESSSTGSEVGDYGIKFNTEQPFLFKNEDSNAYNGLLKVSSMSNPQNYATVSANADETNVIYQSFSNNKLFINKTITWEELLDY</sequence>
<proteinExistence type="predicted"/>
<reference evidence="3" key="1">
    <citation type="submission" date="2023-06" db="EMBL/GenBank/DDBJ databases">
        <title>Two novel species of Acinetobacter isolated from motorbike repairing workshop in Vietnam.</title>
        <authorList>
            <person name="Le N.T.T."/>
        </authorList>
    </citation>
    <scope>NUCLEOTIDE SEQUENCE</scope>
    <source>
        <strain evidence="3">VNH17</strain>
    </source>
</reference>
<evidence type="ECO:0000256" key="2">
    <source>
        <dbReference type="SAM" id="SignalP"/>
    </source>
</evidence>
<feature type="chain" id="PRO_5046509109" description="Lipoprotein" evidence="2">
    <location>
        <begin position="22"/>
        <end position="289"/>
    </location>
</feature>
<evidence type="ECO:0008006" key="5">
    <source>
        <dbReference type="Google" id="ProtNLM"/>
    </source>
</evidence>
<name>A0ABT7WQ01_9GAMM</name>
<dbReference type="PROSITE" id="PS51257">
    <property type="entry name" value="PROKAR_LIPOPROTEIN"/>
    <property type="match status" value="1"/>
</dbReference>
<protein>
    <recommendedName>
        <fullName evidence="5">Lipoprotein</fullName>
    </recommendedName>
</protein>
<gene>
    <name evidence="3" type="ORF">QTA56_11000</name>
</gene>
<feature type="region of interest" description="Disordered" evidence="1">
    <location>
        <begin position="22"/>
        <end position="44"/>
    </location>
</feature>
<evidence type="ECO:0000313" key="4">
    <source>
        <dbReference type="Proteomes" id="UP001168524"/>
    </source>
</evidence>